<evidence type="ECO:0000259" key="5">
    <source>
        <dbReference type="PROSITE" id="PS51192"/>
    </source>
</evidence>
<dbReference type="Pfam" id="PF00270">
    <property type="entry name" value="DEAD"/>
    <property type="match status" value="1"/>
</dbReference>
<feature type="domain" description="Helicase ATP-binding" evidence="5">
    <location>
        <begin position="111"/>
        <end position="265"/>
    </location>
</feature>
<name>A0A4Y1VMC7_BACUN</name>
<dbReference type="InterPro" id="IPR027417">
    <property type="entry name" value="P-loop_NTPase"/>
</dbReference>
<reference evidence="7 8" key="1">
    <citation type="submission" date="2019-06" db="EMBL/GenBank/DDBJ databases">
        <title>Complete genome sequence of Bacteroides uniformis NBRC 113350.</title>
        <authorList>
            <person name="Miura T."/>
            <person name="Furukawa M."/>
            <person name="Shimamura M."/>
            <person name="Ohyama Y."/>
            <person name="Yamazoe A."/>
            <person name="Kawasaki H."/>
        </authorList>
    </citation>
    <scope>NUCLEOTIDE SEQUENCE [LARGE SCALE GENOMIC DNA]</scope>
    <source>
        <strain evidence="7 8">NBRC 113350</strain>
    </source>
</reference>
<dbReference type="InterPro" id="IPR001650">
    <property type="entry name" value="Helicase_C-like"/>
</dbReference>
<dbReference type="EMBL" id="AP019724">
    <property type="protein sequence ID" value="BBK88849.1"/>
    <property type="molecule type" value="Genomic_DNA"/>
</dbReference>
<evidence type="ECO:0000256" key="1">
    <source>
        <dbReference type="ARBA" id="ARBA00022741"/>
    </source>
</evidence>
<sequence>MAESINIQELRRILRGKVIHQIDKYSILKDIANLTALNRTIGQEFILRLLSRISDFKEFEEIIYSLVRQVGLFPYLNEDELSFRDTIAYEMHRPTGFKENIVFHHAQAEIYYALLRKENIVLSAPTSFGKSLIIDSIIASLNYSNIVIIVPTIALIDETRKRLSKFKSIYKIITHPSQVITSKNVFILTQERALEIIKNTDIDFFVIDEFYKLSPQRTDEERCHILNQVFYTLVKTGAQFYLLGPNIERVTTELLDNIQYKFIKTDYKTVVSERHNITVGRNEKPINKLIELCKDLHEPTLIFCQSPASANKVATAFLENQVFPKETINDDLVKWLKTNYHPQWILPNCIERKIGIHHGKIPRSIAQKCIKLFNDGNLKFLICTSTLIEGVNTKAKNVIIYDNKIARSKFDYFTFNNICGRSGRMFSHFIGNIYLFHEPPLAELPLVDFPIFSQTEDVPEKLLINIDEEDLKENSKLKLKKYIEQEVLSKDVLKKNSYIDLDKQIKLASFIKDNLSKVHPILNWNQYPTNEQLKAVCILIWEFLVASNKMVYGVSSGKQLHFRINQYREAGNIKNFISMNIQDCKSDEEINEKIELSLDIQRHWINFQFPRFLISLNDIANDVFKKYRLEQCDYSYFASMVECYFISPYVVPLDEYGLPIQISEKIGKIIQLSPNIDEALQQISRFNPMMTTLPKIEKEFIKEFQEYI</sequence>
<dbReference type="InterPro" id="IPR011545">
    <property type="entry name" value="DEAD/DEAH_box_helicase_dom"/>
</dbReference>
<keyword evidence="3" id="KW-0347">Helicase</keyword>
<dbReference type="RefSeq" id="WP_141981963.1">
    <property type="nucleotide sequence ID" value="NZ_AP019724.1"/>
</dbReference>
<dbReference type="GO" id="GO:0003676">
    <property type="term" value="F:nucleic acid binding"/>
    <property type="evidence" value="ECO:0007669"/>
    <property type="project" value="InterPro"/>
</dbReference>
<protein>
    <recommendedName>
        <fullName evidence="9">DEAD/DEAH box helicase</fullName>
    </recommendedName>
</protein>
<evidence type="ECO:0000313" key="7">
    <source>
        <dbReference type="EMBL" id="BBK88849.1"/>
    </source>
</evidence>
<dbReference type="AlphaFoldDB" id="A0A4Y1VMC7"/>
<dbReference type="SUPFAM" id="SSF52540">
    <property type="entry name" value="P-loop containing nucleoside triphosphate hydrolases"/>
    <property type="match status" value="1"/>
</dbReference>
<dbReference type="KEGG" id="bun:Bun01g_32190"/>
<evidence type="ECO:0000259" key="6">
    <source>
        <dbReference type="PROSITE" id="PS51194"/>
    </source>
</evidence>
<dbReference type="Gene3D" id="3.40.50.300">
    <property type="entry name" value="P-loop containing nucleotide triphosphate hydrolases"/>
    <property type="match status" value="2"/>
</dbReference>
<dbReference type="PROSITE" id="PS51192">
    <property type="entry name" value="HELICASE_ATP_BIND_1"/>
    <property type="match status" value="1"/>
</dbReference>
<evidence type="ECO:0000256" key="2">
    <source>
        <dbReference type="ARBA" id="ARBA00022801"/>
    </source>
</evidence>
<dbReference type="InterPro" id="IPR050474">
    <property type="entry name" value="Hel308_SKI2-like"/>
</dbReference>
<dbReference type="PANTHER" id="PTHR47961:SF6">
    <property type="entry name" value="DNA-DIRECTED DNA POLYMERASE"/>
    <property type="match status" value="1"/>
</dbReference>
<evidence type="ECO:0000313" key="8">
    <source>
        <dbReference type="Proteomes" id="UP000320533"/>
    </source>
</evidence>
<dbReference type="InterPro" id="IPR014001">
    <property type="entry name" value="Helicase_ATP-bd"/>
</dbReference>
<accession>A0A4Y1VMC7</accession>
<dbReference type="Pfam" id="PF00271">
    <property type="entry name" value="Helicase_C"/>
    <property type="match status" value="1"/>
</dbReference>
<keyword evidence="1" id="KW-0547">Nucleotide-binding</keyword>
<evidence type="ECO:0008006" key="9">
    <source>
        <dbReference type="Google" id="ProtNLM"/>
    </source>
</evidence>
<proteinExistence type="predicted"/>
<dbReference type="SMART" id="SM00487">
    <property type="entry name" value="DEXDc"/>
    <property type="match status" value="1"/>
</dbReference>
<evidence type="ECO:0000256" key="3">
    <source>
        <dbReference type="ARBA" id="ARBA00022806"/>
    </source>
</evidence>
<dbReference type="GO" id="GO:0004386">
    <property type="term" value="F:helicase activity"/>
    <property type="evidence" value="ECO:0007669"/>
    <property type="project" value="UniProtKB-KW"/>
</dbReference>
<keyword evidence="2" id="KW-0378">Hydrolase</keyword>
<gene>
    <name evidence="7" type="ORF">Bun01g_32190</name>
</gene>
<evidence type="ECO:0000256" key="4">
    <source>
        <dbReference type="ARBA" id="ARBA00022840"/>
    </source>
</evidence>
<organism evidence="7 8">
    <name type="scientific">Bacteroides uniformis</name>
    <dbReference type="NCBI Taxonomy" id="820"/>
    <lineage>
        <taxon>Bacteria</taxon>
        <taxon>Pseudomonadati</taxon>
        <taxon>Bacteroidota</taxon>
        <taxon>Bacteroidia</taxon>
        <taxon>Bacteroidales</taxon>
        <taxon>Bacteroidaceae</taxon>
        <taxon>Bacteroides</taxon>
    </lineage>
</organism>
<dbReference type="Proteomes" id="UP000320533">
    <property type="component" value="Chromosome"/>
</dbReference>
<dbReference type="PANTHER" id="PTHR47961">
    <property type="entry name" value="DNA POLYMERASE THETA, PUTATIVE (AFU_ORTHOLOGUE AFUA_1G05260)-RELATED"/>
    <property type="match status" value="1"/>
</dbReference>
<feature type="domain" description="Helicase C-terminal" evidence="6">
    <location>
        <begin position="285"/>
        <end position="483"/>
    </location>
</feature>
<dbReference type="GO" id="GO:0005524">
    <property type="term" value="F:ATP binding"/>
    <property type="evidence" value="ECO:0007669"/>
    <property type="project" value="UniProtKB-KW"/>
</dbReference>
<keyword evidence="4" id="KW-0067">ATP-binding</keyword>
<dbReference type="PROSITE" id="PS51194">
    <property type="entry name" value="HELICASE_CTER"/>
    <property type="match status" value="1"/>
</dbReference>
<dbReference type="GO" id="GO:0016787">
    <property type="term" value="F:hydrolase activity"/>
    <property type="evidence" value="ECO:0007669"/>
    <property type="project" value="UniProtKB-KW"/>
</dbReference>
<dbReference type="SMART" id="SM00490">
    <property type="entry name" value="HELICc"/>
    <property type="match status" value="1"/>
</dbReference>